<evidence type="ECO:0000313" key="6">
    <source>
        <dbReference type="Proteomes" id="UP000008181"/>
    </source>
</evidence>
<dbReference type="GO" id="GO:0008094">
    <property type="term" value="F:ATP-dependent activity, acting on DNA"/>
    <property type="evidence" value="ECO:0007669"/>
    <property type="project" value="TreeGrafter"/>
</dbReference>
<dbReference type="Proteomes" id="UP000008181">
    <property type="component" value="Chromosome 2"/>
</dbReference>
<dbReference type="KEGG" id="ttt:THITE_2112551"/>
<dbReference type="InterPro" id="IPR027417">
    <property type="entry name" value="P-loop_NTPase"/>
</dbReference>
<keyword evidence="2" id="KW-0378">Hydrolase</keyword>
<dbReference type="STRING" id="578455.G2QZG6"/>
<dbReference type="eggNOG" id="KOG1001">
    <property type="taxonomic scope" value="Eukaryota"/>
</dbReference>
<organism evidence="5 6">
    <name type="scientific">Thermothielavioides terrestris (strain ATCC 38088 / NRRL 8126)</name>
    <name type="common">Thielavia terrestris</name>
    <dbReference type="NCBI Taxonomy" id="578455"/>
    <lineage>
        <taxon>Eukaryota</taxon>
        <taxon>Fungi</taxon>
        <taxon>Dikarya</taxon>
        <taxon>Ascomycota</taxon>
        <taxon>Pezizomycotina</taxon>
        <taxon>Sordariomycetes</taxon>
        <taxon>Sordariomycetidae</taxon>
        <taxon>Sordariales</taxon>
        <taxon>Chaetomiaceae</taxon>
        <taxon>Thermothielavioides</taxon>
        <taxon>Thermothielavioides terrestris</taxon>
    </lineage>
</organism>
<dbReference type="GeneID" id="11520473"/>
<evidence type="ECO:0000256" key="2">
    <source>
        <dbReference type="ARBA" id="ARBA00022801"/>
    </source>
</evidence>
<dbReference type="PANTHER" id="PTHR45626">
    <property type="entry name" value="TRANSCRIPTION TERMINATION FACTOR 2-RELATED"/>
    <property type="match status" value="1"/>
</dbReference>
<proteinExistence type="predicted"/>
<dbReference type="GO" id="GO:0005634">
    <property type="term" value="C:nucleus"/>
    <property type="evidence" value="ECO:0007669"/>
    <property type="project" value="TreeGrafter"/>
</dbReference>
<evidence type="ECO:0000256" key="3">
    <source>
        <dbReference type="ARBA" id="ARBA00022840"/>
    </source>
</evidence>
<keyword evidence="6" id="KW-1185">Reference proteome</keyword>
<keyword evidence="1" id="KW-0547">Nucleotide-binding</keyword>
<dbReference type="GO" id="GO:0006281">
    <property type="term" value="P:DNA repair"/>
    <property type="evidence" value="ECO:0007669"/>
    <property type="project" value="TreeGrafter"/>
</dbReference>
<accession>G2QZG6</accession>
<feature type="region of interest" description="Disordered" evidence="4">
    <location>
        <begin position="157"/>
        <end position="182"/>
    </location>
</feature>
<dbReference type="HOGENOM" id="CLU_1391098_0_0_1"/>
<evidence type="ECO:0000256" key="1">
    <source>
        <dbReference type="ARBA" id="ARBA00022741"/>
    </source>
</evidence>
<dbReference type="Gene3D" id="3.40.50.300">
    <property type="entry name" value="P-loop containing nucleotide triphosphate hydrolases"/>
    <property type="match status" value="1"/>
</dbReference>
<evidence type="ECO:0000313" key="5">
    <source>
        <dbReference type="EMBL" id="AEO65492.1"/>
    </source>
</evidence>
<dbReference type="AlphaFoldDB" id="G2QZG6"/>
<dbReference type="RefSeq" id="XP_003651828.1">
    <property type="nucleotide sequence ID" value="XM_003651780.1"/>
</dbReference>
<protein>
    <recommendedName>
        <fullName evidence="7">Helicase C-terminal domain-containing protein</fullName>
    </recommendedName>
</protein>
<feature type="compositionally biased region" description="Pro residues" evidence="4">
    <location>
        <begin position="163"/>
        <end position="172"/>
    </location>
</feature>
<dbReference type="GO" id="GO:0005524">
    <property type="term" value="F:ATP binding"/>
    <property type="evidence" value="ECO:0007669"/>
    <property type="project" value="UniProtKB-KW"/>
</dbReference>
<dbReference type="SUPFAM" id="SSF52540">
    <property type="entry name" value="P-loop containing nucleoside triphosphate hydrolases"/>
    <property type="match status" value="1"/>
</dbReference>
<evidence type="ECO:0000256" key="4">
    <source>
        <dbReference type="SAM" id="MobiDB-lite"/>
    </source>
</evidence>
<evidence type="ECO:0008006" key="7">
    <source>
        <dbReference type="Google" id="ProtNLM"/>
    </source>
</evidence>
<sequence length="196" mass="21689">MDITQAAFGLDMKSASRIYFINPVLNPQVEAQAIGRARRISQTRAVTVETLVLRGSVEEVIVRRRGEMTQAEQRRCRSILDDRPIYEWILNARILPLPTGEGGRELSGPEQMAALREPQFIFGRGFGRELSHPDQDLVTVNGSPVGKKRSNGVVVVERGLKRPSPPATPPPREGSATPTKKRVRVRFAESGHEEGG</sequence>
<gene>
    <name evidence="5" type="ORF">THITE_2112551</name>
</gene>
<dbReference type="EMBL" id="CP003010">
    <property type="protein sequence ID" value="AEO65492.1"/>
    <property type="molecule type" value="Genomic_DNA"/>
</dbReference>
<keyword evidence="3" id="KW-0067">ATP-binding</keyword>
<reference evidence="5 6" key="1">
    <citation type="journal article" date="2011" name="Nat. Biotechnol.">
        <title>Comparative genomic analysis of the thermophilic biomass-degrading fungi Myceliophthora thermophila and Thielavia terrestris.</title>
        <authorList>
            <person name="Berka R.M."/>
            <person name="Grigoriev I.V."/>
            <person name="Otillar R."/>
            <person name="Salamov A."/>
            <person name="Grimwood J."/>
            <person name="Reid I."/>
            <person name="Ishmael N."/>
            <person name="John T."/>
            <person name="Darmond C."/>
            <person name="Moisan M.-C."/>
            <person name="Henrissat B."/>
            <person name="Coutinho P.M."/>
            <person name="Lombard V."/>
            <person name="Natvig D.O."/>
            <person name="Lindquist E."/>
            <person name="Schmutz J."/>
            <person name="Lucas S."/>
            <person name="Harris P."/>
            <person name="Powlowski J."/>
            <person name="Bellemare A."/>
            <person name="Taylor D."/>
            <person name="Butler G."/>
            <person name="de Vries R.P."/>
            <person name="Allijn I.E."/>
            <person name="van den Brink J."/>
            <person name="Ushinsky S."/>
            <person name="Storms R."/>
            <person name="Powell A.J."/>
            <person name="Paulsen I.T."/>
            <person name="Elbourne L.D.H."/>
            <person name="Baker S.E."/>
            <person name="Magnuson J."/>
            <person name="LaBoissiere S."/>
            <person name="Clutterbuck A.J."/>
            <person name="Martinez D."/>
            <person name="Wogulis M."/>
            <person name="de Leon A.L."/>
            <person name="Rey M.W."/>
            <person name="Tsang A."/>
        </authorList>
    </citation>
    <scope>NUCLEOTIDE SEQUENCE [LARGE SCALE GENOMIC DNA]</scope>
    <source>
        <strain evidence="6">ATCC 38088 / NRRL 8126</strain>
    </source>
</reference>
<dbReference type="InterPro" id="IPR050628">
    <property type="entry name" value="SNF2_RAD54_helicase_TF"/>
</dbReference>
<name>G2QZG6_THETT</name>
<dbReference type="OrthoDB" id="4589670at2759"/>
<dbReference type="PANTHER" id="PTHR45626:SF51">
    <property type="entry name" value="SNF2-RELATED DOMAIN-CONTAINING PROTEIN"/>
    <property type="match status" value="1"/>
</dbReference>
<dbReference type="GO" id="GO:0016787">
    <property type="term" value="F:hydrolase activity"/>
    <property type="evidence" value="ECO:0007669"/>
    <property type="project" value="UniProtKB-KW"/>
</dbReference>